<evidence type="ECO:0000313" key="4">
    <source>
        <dbReference type="EMBL" id="GAM60413.1"/>
    </source>
</evidence>
<dbReference type="PANTHER" id="PTHR30469:SF20">
    <property type="entry name" value="EFFLUX RND TRANSPORTER PERIPLASMIC ADAPTOR SUBUNIT"/>
    <property type="match status" value="1"/>
</dbReference>
<dbReference type="Pfam" id="PF25973">
    <property type="entry name" value="BSH_CzcB"/>
    <property type="match status" value="1"/>
</dbReference>
<dbReference type="Gene3D" id="2.40.420.20">
    <property type="match status" value="1"/>
</dbReference>
<protein>
    <submittedName>
        <fullName evidence="4">Membrane fusion protein</fullName>
    </submittedName>
</protein>
<keyword evidence="2" id="KW-0732">Signal</keyword>
<proteinExistence type="inferred from homology"/>
<dbReference type="Gene3D" id="1.10.287.470">
    <property type="entry name" value="Helix hairpin bin"/>
    <property type="match status" value="1"/>
</dbReference>
<dbReference type="GO" id="GO:0015562">
    <property type="term" value="F:efflux transmembrane transporter activity"/>
    <property type="evidence" value="ECO:0007669"/>
    <property type="project" value="TreeGrafter"/>
</dbReference>
<dbReference type="PANTHER" id="PTHR30469">
    <property type="entry name" value="MULTIDRUG RESISTANCE PROTEIN MDTA"/>
    <property type="match status" value="1"/>
</dbReference>
<dbReference type="InterPro" id="IPR058647">
    <property type="entry name" value="BSH_CzcB-like"/>
</dbReference>
<reference evidence="4 5" key="1">
    <citation type="submission" date="2015-01" db="EMBL/GenBank/DDBJ databases">
        <title>Vibrio sp. C5 JCM 19232 whole genome shotgun sequence.</title>
        <authorList>
            <person name="Sawabe T."/>
            <person name="Meirelles P."/>
            <person name="Feng G."/>
            <person name="Sayaka M."/>
            <person name="Hattori M."/>
            <person name="Ohkuma M."/>
        </authorList>
    </citation>
    <scope>NUCLEOTIDE SEQUENCE [LARGE SCALE GENOMIC DNA]</scope>
    <source>
        <strain evidence="4 5">JCM19232</strain>
    </source>
</reference>
<organism evidence="4 5">
    <name type="scientific">Vibrio ishigakensis</name>
    <dbReference type="NCBI Taxonomy" id="1481914"/>
    <lineage>
        <taxon>Bacteria</taxon>
        <taxon>Pseudomonadati</taxon>
        <taxon>Pseudomonadota</taxon>
        <taxon>Gammaproteobacteria</taxon>
        <taxon>Vibrionales</taxon>
        <taxon>Vibrionaceae</taxon>
        <taxon>Vibrio</taxon>
    </lineage>
</organism>
<dbReference type="AlphaFoldDB" id="A0A0B8PB71"/>
<evidence type="ECO:0000313" key="5">
    <source>
        <dbReference type="Proteomes" id="UP000031670"/>
    </source>
</evidence>
<dbReference type="Proteomes" id="UP000031670">
    <property type="component" value="Unassembled WGS sequence"/>
</dbReference>
<comment type="caution">
    <text evidence="4">The sequence shown here is derived from an EMBL/GenBank/DDBJ whole genome shotgun (WGS) entry which is preliminary data.</text>
</comment>
<gene>
    <name evidence="4" type="ORF">JCM19232_746</name>
</gene>
<dbReference type="Gene3D" id="2.40.50.100">
    <property type="match status" value="1"/>
</dbReference>
<dbReference type="EMBL" id="BBSA01000001">
    <property type="protein sequence ID" value="GAM60413.1"/>
    <property type="molecule type" value="Genomic_DNA"/>
</dbReference>
<dbReference type="Gene3D" id="2.40.30.170">
    <property type="match status" value="1"/>
</dbReference>
<feature type="domain" description="CzcB-like barrel-sandwich hybrid" evidence="3">
    <location>
        <begin position="63"/>
        <end position="187"/>
    </location>
</feature>
<sequence>MKLLTLIFTAFISLLLVGCDVSHSDEIAEEFSKPVKVTQLELQNHAPIYQFLGEVVPVQNSPISFRVGGELESISVEMGERVKQGQLLAELDSIDFELAVQAAKTQFDLTKAEYQRAKRLQSQKLISKDSFDQAFTQYKTSEAALEQARTDLSYTKIYAPFSGVVSLRHVNTHQVVGPQQPIVNVIDNGTYNVSVSVPVNIAHRLMGRDPRLVFISDTLNTPFPAHVAEVSSQPDADTNSYLVTVAFSSANPLMPGHSGQLQVFLDDAIQTEQPIQESAWLDSRLEQNTRSGQVWVFDPDSSRVSRRHVSLNMVSGSVSGVHNGEWIVESGVNQLVDNQIVRPWVRERGI</sequence>
<dbReference type="InterPro" id="IPR006143">
    <property type="entry name" value="RND_pump_MFP"/>
</dbReference>
<name>A0A0B8PB71_9VIBR</name>
<reference evidence="4 5" key="2">
    <citation type="submission" date="2015-01" db="EMBL/GenBank/DDBJ databases">
        <authorList>
            <consortium name="NBRP consortium"/>
            <person name="Sawabe T."/>
            <person name="Meirelles P."/>
            <person name="Feng G."/>
            <person name="Sayaka M."/>
            <person name="Hattori M."/>
            <person name="Ohkuma M."/>
        </authorList>
    </citation>
    <scope>NUCLEOTIDE SEQUENCE [LARGE SCALE GENOMIC DNA]</scope>
    <source>
        <strain evidence="4 5">JCM19232</strain>
    </source>
</reference>
<accession>A0A0B8PB71</accession>
<dbReference type="SUPFAM" id="SSF111369">
    <property type="entry name" value="HlyD-like secretion proteins"/>
    <property type="match status" value="1"/>
</dbReference>
<feature type="signal peptide" evidence="2">
    <location>
        <begin position="1"/>
        <end position="24"/>
    </location>
</feature>
<comment type="similarity">
    <text evidence="1">Belongs to the membrane fusion protein (MFP) (TC 8.A.1) family.</text>
</comment>
<evidence type="ECO:0000256" key="2">
    <source>
        <dbReference type="SAM" id="SignalP"/>
    </source>
</evidence>
<dbReference type="GO" id="GO:1990281">
    <property type="term" value="C:efflux pump complex"/>
    <property type="evidence" value="ECO:0007669"/>
    <property type="project" value="TreeGrafter"/>
</dbReference>
<dbReference type="NCBIfam" id="TIGR01730">
    <property type="entry name" value="RND_mfp"/>
    <property type="match status" value="1"/>
</dbReference>
<evidence type="ECO:0000259" key="3">
    <source>
        <dbReference type="Pfam" id="PF25973"/>
    </source>
</evidence>
<dbReference type="PROSITE" id="PS51257">
    <property type="entry name" value="PROKAR_LIPOPROTEIN"/>
    <property type="match status" value="1"/>
</dbReference>
<evidence type="ECO:0000256" key="1">
    <source>
        <dbReference type="ARBA" id="ARBA00009477"/>
    </source>
</evidence>
<feature type="chain" id="PRO_5002122031" evidence="2">
    <location>
        <begin position="25"/>
        <end position="350"/>
    </location>
</feature>